<dbReference type="EMBL" id="VICG01000006">
    <property type="protein sequence ID" value="KAA8571201.1"/>
    <property type="molecule type" value="Genomic_DNA"/>
</dbReference>
<dbReference type="PANTHER" id="PTHR42080">
    <property type="entry name" value="SRR1 DOMAIN-CONTAINING PROTEIN"/>
    <property type="match status" value="1"/>
</dbReference>
<name>A0A5M9JPL6_MONFR</name>
<dbReference type="AlphaFoldDB" id="A0A5M9JPL6"/>
<evidence type="ECO:0000313" key="2">
    <source>
        <dbReference type="EMBL" id="KAA8571201.1"/>
    </source>
</evidence>
<organism evidence="2 3">
    <name type="scientific">Monilinia fructicola</name>
    <name type="common">Brown rot fungus</name>
    <name type="synonym">Ciboria fructicola</name>
    <dbReference type="NCBI Taxonomy" id="38448"/>
    <lineage>
        <taxon>Eukaryota</taxon>
        <taxon>Fungi</taxon>
        <taxon>Dikarya</taxon>
        <taxon>Ascomycota</taxon>
        <taxon>Pezizomycotina</taxon>
        <taxon>Leotiomycetes</taxon>
        <taxon>Helotiales</taxon>
        <taxon>Sclerotiniaceae</taxon>
        <taxon>Monilinia</taxon>
    </lineage>
</organism>
<accession>A0A5M9JPL6</accession>
<keyword evidence="3" id="KW-1185">Reference proteome</keyword>
<dbReference type="Proteomes" id="UP000322873">
    <property type="component" value="Unassembled WGS sequence"/>
</dbReference>
<feature type="domain" description="SRR1-like" evidence="1">
    <location>
        <begin position="111"/>
        <end position="236"/>
    </location>
</feature>
<dbReference type="Pfam" id="PF07985">
    <property type="entry name" value="SRR1"/>
    <property type="match status" value="1"/>
</dbReference>
<proteinExistence type="predicted"/>
<sequence>MSSTSSSKLQSSSTSNSWDEGDLIKHELEDGRLLLMSCDDAQKIEYVGPRFWKRPDADFWRKNTTVFRSERGKWHHSYSYGAYIRWEKSDLDAEFDKYRLGDEDESKIRALVEKMKEGKVMPRNVVCIALGSLHNERASARERSFAQLAALLKFIELLGIPQNARKLIQDSALTPGDARFLDKFGFQVVTDPEAINAIDGETLLFYVWGYDTITERIMKRPRPAMFISDRSLEVRVNRDQDMRSIGQKNRATIAMRKLFDSEKVPEVGEGGGMMEVNLYWKRATVKSKVQKFVGAAVKMVSSIFCKKL</sequence>
<reference evidence="2 3" key="1">
    <citation type="submission" date="2019-06" db="EMBL/GenBank/DDBJ databases">
        <title>Genome Sequence of the Brown Rot Fungal Pathogen Monilinia fructicola.</title>
        <authorList>
            <person name="De Miccolis Angelini R.M."/>
            <person name="Landi L."/>
            <person name="Abate D."/>
            <person name="Pollastro S."/>
            <person name="Romanazzi G."/>
            <person name="Faretra F."/>
        </authorList>
    </citation>
    <scope>NUCLEOTIDE SEQUENCE [LARGE SCALE GENOMIC DNA]</scope>
    <source>
        <strain evidence="2 3">Mfrc123</strain>
    </source>
</reference>
<dbReference type="VEuPathDB" id="FungiDB:MFRU_075g00090"/>
<evidence type="ECO:0000313" key="3">
    <source>
        <dbReference type="Proteomes" id="UP000322873"/>
    </source>
</evidence>
<evidence type="ECO:0000259" key="1">
    <source>
        <dbReference type="Pfam" id="PF07985"/>
    </source>
</evidence>
<dbReference type="PANTHER" id="PTHR42080:SF1">
    <property type="entry name" value="SRR1-LIKE DOMAIN-CONTAINING PROTEIN"/>
    <property type="match status" value="1"/>
</dbReference>
<protein>
    <recommendedName>
        <fullName evidence="1">SRR1-like domain-containing protein</fullName>
    </recommendedName>
</protein>
<comment type="caution">
    <text evidence="2">The sequence shown here is derived from an EMBL/GenBank/DDBJ whole genome shotgun (WGS) entry which is preliminary data.</text>
</comment>
<gene>
    <name evidence="2" type="ORF">EYC84_000537</name>
</gene>
<dbReference type="InterPro" id="IPR012942">
    <property type="entry name" value="SRR1-like"/>
</dbReference>